<feature type="compositionally biased region" description="Basic and acidic residues" evidence="1">
    <location>
        <begin position="50"/>
        <end position="67"/>
    </location>
</feature>
<evidence type="ECO:0000256" key="1">
    <source>
        <dbReference type="SAM" id="MobiDB-lite"/>
    </source>
</evidence>
<protein>
    <submittedName>
        <fullName evidence="2">Uncharacterized protein</fullName>
    </submittedName>
</protein>
<dbReference type="EMBL" id="CADEAL010004068">
    <property type="protein sequence ID" value="CAB1450801.1"/>
    <property type="molecule type" value="Genomic_DNA"/>
</dbReference>
<sequence>MPHSPRPVVVPAPILVPALYGRCLIALVRKRGICDWGSVKPNNNTGIDNNNHRLMNDCRDGEGDRRD</sequence>
<evidence type="ECO:0000313" key="2">
    <source>
        <dbReference type="EMBL" id="CAB1450801.1"/>
    </source>
</evidence>
<dbReference type="AlphaFoldDB" id="A0A9N7VED7"/>
<organism evidence="2 3">
    <name type="scientific">Pleuronectes platessa</name>
    <name type="common">European plaice</name>
    <dbReference type="NCBI Taxonomy" id="8262"/>
    <lineage>
        <taxon>Eukaryota</taxon>
        <taxon>Metazoa</taxon>
        <taxon>Chordata</taxon>
        <taxon>Craniata</taxon>
        <taxon>Vertebrata</taxon>
        <taxon>Euteleostomi</taxon>
        <taxon>Actinopterygii</taxon>
        <taxon>Neopterygii</taxon>
        <taxon>Teleostei</taxon>
        <taxon>Neoteleostei</taxon>
        <taxon>Acanthomorphata</taxon>
        <taxon>Carangaria</taxon>
        <taxon>Pleuronectiformes</taxon>
        <taxon>Pleuronectoidei</taxon>
        <taxon>Pleuronectidae</taxon>
        <taxon>Pleuronectes</taxon>
    </lineage>
</organism>
<proteinExistence type="predicted"/>
<comment type="caution">
    <text evidence="2">The sequence shown here is derived from an EMBL/GenBank/DDBJ whole genome shotgun (WGS) entry which is preliminary data.</text>
</comment>
<feature type="region of interest" description="Disordered" evidence="1">
    <location>
        <begin position="45"/>
        <end position="67"/>
    </location>
</feature>
<dbReference type="Proteomes" id="UP001153269">
    <property type="component" value="Unassembled WGS sequence"/>
</dbReference>
<accession>A0A9N7VED7</accession>
<reference evidence="2" key="1">
    <citation type="submission" date="2020-03" db="EMBL/GenBank/DDBJ databases">
        <authorList>
            <person name="Weist P."/>
        </authorList>
    </citation>
    <scope>NUCLEOTIDE SEQUENCE</scope>
</reference>
<keyword evidence="3" id="KW-1185">Reference proteome</keyword>
<name>A0A9N7VED7_PLEPL</name>
<evidence type="ECO:0000313" key="3">
    <source>
        <dbReference type="Proteomes" id="UP001153269"/>
    </source>
</evidence>
<gene>
    <name evidence="2" type="ORF">PLEPLA_LOCUS38493</name>
</gene>